<keyword evidence="1" id="KW-0132">Cell division</keyword>
<name>A0A4Q7NQR0_9ACTN</name>
<keyword evidence="2" id="KW-1185">Reference proteome</keyword>
<proteinExistence type="predicted"/>
<dbReference type="GO" id="GO:0051301">
    <property type="term" value="P:cell division"/>
    <property type="evidence" value="ECO:0007669"/>
    <property type="project" value="UniProtKB-KW"/>
</dbReference>
<dbReference type="InterPro" id="IPR007060">
    <property type="entry name" value="FtsL/DivIC"/>
</dbReference>
<evidence type="ECO:0000313" key="1">
    <source>
        <dbReference type="EMBL" id="RZS87356.1"/>
    </source>
</evidence>
<evidence type="ECO:0000313" key="2">
    <source>
        <dbReference type="Proteomes" id="UP000293638"/>
    </source>
</evidence>
<dbReference type="Proteomes" id="UP000293638">
    <property type="component" value="Unassembled WGS sequence"/>
</dbReference>
<keyword evidence="1" id="KW-0131">Cell cycle</keyword>
<protein>
    <submittedName>
        <fullName evidence="1">Cell division protein FtsB</fullName>
    </submittedName>
</protein>
<sequence>MPRSGLTTRAAVLALVVCVLSLSLAYPLREYLAQRSEIAALRTKVAQQHADLDVQVADYQRWQDPAFIAAQAHARLHMVYPGERQYVVVGAPSSRSTAPARATAVSSERPWFGNVLESVRAADTAK</sequence>
<dbReference type="Pfam" id="PF04977">
    <property type="entry name" value="DivIC"/>
    <property type="match status" value="1"/>
</dbReference>
<gene>
    <name evidence="1" type="ORF">EV189_2782</name>
</gene>
<comment type="caution">
    <text evidence="1">The sequence shown here is derived from an EMBL/GenBank/DDBJ whole genome shotgun (WGS) entry which is preliminary data.</text>
</comment>
<dbReference type="EMBL" id="SGXD01000003">
    <property type="protein sequence ID" value="RZS87356.1"/>
    <property type="molecule type" value="Genomic_DNA"/>
</dbReference>
<dbReference type="AlphaFoldDB" id="A0A4Q7NQR0"/>
<accession>A0A4Q7NQR0</accession>
<organism evidence="1 2">
    <name type="scientific">Motilibacter rhizosphaerae</name>
    <dbReference type="NCBI Taxonomy" id="598652"/>
    <lineage>
        <taxon>Bacteria</taxon>
        <taxon>Bacillati</taxon>
        <taxon>Actinomycetota</taxon>
        <taxon>Actinomycetes</taxon>
        <taxon>Motilibacterales</taxon>
        <taxon>Motilibacteraceae</taxon>
        <taxon>Motilibacter</taxon>
    </lineage>
</organism>
<reference evidence="1 2" key="1">
    <citation type="submission" date="2019-02" db="EMBL/GenBank/DDBJ databases">
        <title>Genomic Encyclopedia of Type Strains, Phase IV (KMG-IV): sequencing the most valuable type-strain genomes for metagenomic binning, comparative biology and taxonomic classification.</title>
        <authorList>
            <person name="Goeker M."/>
        </authorList>
    </citation>
    <scope>NUCLEOTIDE SEQUENCE [LARGE SCALE GENOMIC DNA]</scope>
    <source>
        <strain evidence="1 2">DSM 45622</strain>
    </source>
</reference>